<organism evidence="4 6">
    <name type="scientific">Candidatus Electrothrix marina</name>
    <dbReference type="NCBI Taxonomy" id="1859130"/>
    <lineage>
        <taxon>Bacteria</taxon>
        <taxon>Pseudomonadati</taxon>
        <taxon>Thermodesulfobacteriota</taxon>
        <taxon>Desulfobulbia</taxon>
        <taxon>Desulfobulbales</taxon>
        <taxon>Desulfobulbaceae</taxon>
        <taxon>Candidatus Electrothrix</taxon>
    </lineage>
</organism>
<dbReference type="InterPro" id="IPR036165">
    <property type="entry name" value="YefM-like_sf"/>
</dbReference>
<dbReference type="AlphaFoldDB" id="A0A444JD18"/>
<protein>
    <recommendedName>
        <fullName evidence="2">Antitoxin</fullName>
    </recommendedName>
</protein>
<comment type="caution">
    <text evidence="4">The sequence shown here is derived from an EMBL/GenBank/DDBJ whole genome shotgun (WGS) entry which is preliminary data.</text>
</comment>
<dbReference type="EMBL" id="MTKQ01000052">
    <property type="protein sequence ID" value="RWX48824.1"/>
    <property type="molecule type" value="Genomic_DNA"/>
</dbReference>
<evidence type="ECO:0000256" key="1">
    <source>
        <dbReference type="ARBA" id="ARBA00009981"/>
    </source>
</evidence>
<comment type="similarity">
    <text evidence="1 2">Belongs to the phD/YefM antitoxin family.</text>
</comment>
<accession>A0A444JD18</accession>
<evidence type="ECO:0000313" key="4">
    <source>
        <dbReference type="EMBL" id="RWX50972.1"/>
    </source>
</evidence>
<comment type="function">
    <text evidence="2">Antitoxin component of a type II toxin-antitoxin (TA) system.</text>
</comment>
<dbReference type="InterPro" id="IPR006442">
    <property type="entry name" value="Antitoxin_Phd/YefM"/>
</dbReference>
<dbReference type="Pfam" id="PF02604">
    <property type="entry name" value="PhdYeFM_antitox"/>
    <property type="match status" value="1"/>
</dbReference>
<evidence type="ECO:0000313" key="3">
    <source>
        <dbReference type="EMBL" id="RWX48824.1"/>
    </source>
</evidence>
<dbReference type="Proteomes" id="UP000288892">
    <property type="component" value="Unassembled WGS sequence"/>
</dbReference>
<keyword evidence="6" id="KW-1185">Reference proteome</keyword>
<dbReference type="Gene3D" id="3.40.1620.10">
    <property type="entry name" value="YefM-like domain"/>
    <property type="match status" value="1"/>
</dbReference>
<dbReference type="EMBL" id="MTKS01000239">
    <property type="protein sequence ID" value="RWX50972.1"/>
    <property type="molecule type" value="Genomic_DNA"/>
</dbReference>
<proteinExistence type="inferred from homology"/>
<evidence type="ECO:0000313" key="6">
    <source>
        <dbReference type="Proteomes" id="UP000288892"/>
    </source>
</evidence>
<reference evidence="5 6" key="1">
    <citation type="submission" date="2017-01" db="EMBL/GenBank/DDBJ databases">
        <title>The cable genome- insights into the physiology and evolution of filamentous bacteria capable of sulfide oxidation via long distance electron transfer.</title>
        <authorList>
            <person name="Schreiber L."/>
            <person name="Bjerg J.T."/>
            <person name="Boggild A."/>
            <person name="Van De Vossenberg J."/>
            <person name="Meysman F."/>
            <person name="Nielsen L.P."/>
            <person name="Schramm A."/>
            <person name="Kjeldsen K.U."/>
        </authorList>
    </citation>
    <scope>NUCLEOTIDE SEQUENCE [LARGE SCALE GENOMIC DNA]</scope>
    <source>
        <strain evidence="3">A2</strain>
        <strain evidence="4">A5</strain>
    </source>
</reference>
<name>A0A444JD18_9BACT</name>
<dbReference type="SUPFAM" id="SSF143120">
    <property type="entry name" value="YefM-like"/>
    <property type="match status" value="1"/>
</dbReference>
<sequence length="109" mass="12399">MRKITAKEFQSALESYADQCIANHEPLPITRKRDKDFMIIGAEDREQIQETLYVLQNASLMQQIKQSLRSHRKVNVSEYLAAARRLRAKTDAAPLNDDLLNAAKNAGRS</sequence>
<gene>
    <name evidence="3" type="ORF">VT99_10521</name>
    <name evidence="4" type="ORF">VU01_12395</name>
</gene>
<evidence type="ECO:0000256" key="2">
    <source>
        <dbReference type="RuleBase" id="RU362080"/>
    </source>
</evidence>
<evidence type="ECO:0000313" key="5">
    <source>
        <dbReference type="Proteomes" id="UP000286862"/>
    </source>
</evidence>
<dbReference type="Proteomes" id="UP000286862">
    <property type="component" value="Unassembled WGS sequence"/>
</dbReference>